<keyword evidence="3" id="KW-0687">Ribonucleoprotein</keyword>
<comment type="similarity">
    <text evidence="1">Belongs to the bacterial ribosomal protein bS1 family.</text>
</comment>
<evidence type="ECO:0000259" key="6">
    <source>
        <dbReference type="PROSITE" id="PS50126"/>
    </source>
</evidence>
<evidence type="ECO:0000313" key="8">
    <source>
        <dbReference type="Proteomes" id="UP000007054"/>
    </source>
</evidence>
<organism evidence="7 8">
    <name type="scientific">Ruminococcus champanellensis (strain DSM 18848 / JCM 17042 / KCTC 15320 / 18P13)</name>
    <dbReference type="NCBI Taxonomy" id="213810"/>
    <lineage>
        <taxon>Bacteria</taxon>
        <taxon>Bacillati</taxon>
        <taxon>Bacillota</taxon>
        <taxon>Clostridia</taxon>
        <taxon>Eubacteriales</taxon>
        <taxon>Oscillospiraceae</taxon>
        <taxon>Ruminococcus</taxon>
    </lineage>
</organism>
<evidence type="ECO:0000256" key="4">
    <source>
        <dbReference type="ARBA" id="ARBA00025604"/>
    </source>
</evidence>
<name>D4LAT7_RUMC1</name>
<dbReference type="SMART" id="SM00316">
    <property type="entry name" value="S1"/>
    <property type="match status" value="1"/>
</dbReference>
<evidence type="ECO:0000256" key="2">
    <source>
        <dbReference type="ARBA" id="ARBA00022980"/>
    </source>
</evidence>
<dbReference type="HOGENOM" id="CLU_128762_0_0_9"/>
<dbReference type="SUPFAM" id="SSF50249">
    <property type="entry name" value="Nucleic acid-binding proteins"/>
    <property type="match status" value="1"/>
</dbReference>
<proteinExistence type="inferred from homology"/>
<dbReference type="InterPro" id="IPR050437">
    <property type="entry name" value="Ribos_protein_bS1-like"/>
</dbReference>
<feature type="region of interest" description="Disordered" evidence="5">
    <location>
        <begin position="71"/>
        <end position="156"/>
    </location>
</feature>
<reference evidence="7" key="2">
    <citation type="submission" date="2010-03" db="EMBL/GenBank/DDBJ databases">
        <authorList>
            <person name="Pajon A."/>
        </authorList>
    </citation>
    <scope>NUCLEOTIDE SEQUENCE</scope>
    <source>
        <strain evidence="7">Type strain: 18P13</strain>
    </source>
</reference>
<feature type="compositionally biased region" description="Basic and acidic residues" evidence="5">
    <location>
        <begin position="82"/>
        <end position="91"/>
    </location>
</feature>
<dbReference type="CDD" id="cd05692">
    <property type="entry name" value="S1_RPS1_repeat_hs4"/>
    <property type="match status" value="1"/>
</dbReference>
<keyword evidence="8" id="KW-1185">Reference proteome</keyword>
<dbReference type="STRING" id="213810.RUM_05060"/>
<dbReference type="PANTHER" id="PTHR10724:SF7">
    <property type="entry name" value="SMALL RIBOSOMAL SUBUNIT PROTEIN BS1C"/>
    <property type="match status" value="1"/>
</dbReference>
<feature type="compositionally biased region" description="Basic and acidic residues" evidence="5">
    <location>
        <begin position="126"/>
        <end position="149"/>
    </location>
</feature>
<dbReference type="GeneID" id="83155328"/>
<dbReference type="InterPro" id="IPR012340">
    <property type="entry name" value="NA-bd_OB-fold"/>
</dbReference>
<dbReference type="GO" id="GO:0005840">
    <property type="term" value="C:ribosome"/>
    <property type="evidence" value="ECO:0007669"/>
    <property type="project" value="UniProtKB-KW"/>
</dbReference>
<dbReference type="GO" id="GO:0003729">
    <property type="term" value="F:mRNA binding"/>
    <property type="evidence" value="ECO:0007669"/>
    <property type="project" value="TreeGrafter"/>
</dbReference>
<evidence type="ECO:0000256" key="3">
    <source>
        <dbReference type="ARBA" id="ARBA00023274"/>
    </source>
</evidence>
<feature type="compositionally biased region" description="Basic and acidic residues" evidence="5">
    <location>
        <begin position="100"/>
        <end position="114"/>
    </location>
</feature>
<protein>
    <submittedName>
        <fullName evidence="7">Predicted RNA binding protein (Contains ribosomal protein S1 domain)</fullName>
    </submittedName>
</protein>
<dbReference type="PROSITE" id="PS50126">
    <property type="entry name" value="S1"/>
    <property type="match status" value="1"/>
</dbReference>
<dbReference type="FunFam" id="2.40.50.140:FF:000103">
    <property type="entry name" value="protein RRP5 homolog"/>
    <property type="match status" value="1"/>
</dbReference>
<dbReference type="AlphaFoldDB" id="D4LAT7"/>
<dbReference type="Proteomes" id="UP000007054">
    <property type="component" value="Chromosome"/>
</dbReference>
<dbReference type="InterPro" id="IPR003029">
    <property type="entry name" value="S1_domain"/>
</dbReference>
<reference evidence="7" key="1">
    <citation type="submission" date="2010-03" db="EMBL/GenBank/DDBJ databases">
        <title>The genome sequence of Ruminococcus sp. 18P13.</title>
        <authorList>
            <consortium name="metaHIT consortium -- http://www.metahit.eu/"/>
            <person name="Pajon A."/>
            <person name="Turner K."/>
            <person name="Parkhill J."/>
            <person name="Bernalier A."/>
        </authorList>
    </citation>
    <scope>NUCLEOTIDE SEQUENCE [LARGE SCALE GENOMIC DNA]</scope>
    <source>
        <strain evidence="7">Type strain: 18P13</strain>
    </source>
</reference>
<dbReference type="PANTHER" id="PTHR10724">
    <property type="entry name" value="30S RIBOSOMAL PROTEIN S1"/>
    <property type="match status" value="1"/>
</dbReference>
<evidence type="ECO:0000256" key="1">
    <source>
        <dbReference type="ARBA" id="ARBA00006767"/>
    </source>
</evidence>
<dbReference type="Gene3D" id="2.40.50.140">
    <property type="entry name" value="Nucleic acid-binding proteins"/>
    <property type="match status" value="1"/>
</dbReference>
<comment type="function">
    <text evidence="4">Binds mRNA; thus facilitating recognition of the initiation point. It is needed to translate mRNA with a short Shine-Dalgarno (SD) purine-rich sequence.</text>
</comment>
<dbReference type="EMBL" id="FP929052">
    <property type="protein sequence ID" value="CBL16732.1"/>
    <property type="molecule type" value="Genomic_DNA"/>
</dbReference>
<feature type="domain" description="S1 motif" evidence="6">
    <location>
        <begin position="6"/>
        <end position="74"/>
    </location>
</feature>
<keyword evidence="2 7" id="KW-0689">Ribosomal protein</keyword>
<dbReference type="RefSeq" id="WP_015557639.1">
    <property type="nucleotide sequence ID" value="NC_021039.1"/>
</dbReference>
<gene>
    <name evidence="7" type="ordered locus">RUM_05060</name>
</gene>
<dbReference type="BioCyc" id="RCHA213810:RUM_RS02450-MONOMER"/>
<dbReference type="PATRIC" id="fig|213810.4.peg.412"/>
<dbReference type="GO" id="GO:0006412">
    <property type="term" value="P:translation"/>
    <property type="evidence" value="ECO:0007669"/>
    <property type="project" value="TreeGrafter"/>
</dbReference>
<evidence type="ECO:0000313" key="7">
    <source>
        <dbReference type="EMBL" id="CBL16732.1"/>
    </source>
</evidence>
<evidence type="ECO:0000256" key="5">
    <source>
        <dbReference type="SAM" id="MobiDB-lite"/>
    </source>
</evidence>
<dbReference type="GO" id="GO:0003735">
    <property type="term" value="F:structural constituent of ribosome"/>
    <property type="evidence" value="ECO:0007669"/>
    <property type="project" value="TreeGrafter"/>
</dbReference>
<dbReference type="GO" id="GO:1990904">
    <property type="term" value="C:ribonucleoprotein complex"/>
    <property type="evidence" value="ECO:0007669"/>
    <property type="project" value="UniProtKB-KW"/>
</dbReference>
<dbReference type="Pfam" id="PF00575">
    <property type="entry name" value="S1"/>
    <property type="match status" value="1"/>
</dbReference>
<sequence length="156" mass="17415">MQVEIGQVYEGVVKGITPYGAFVDLADGVTGMVHISEVANVYVSNIRDHLTENQTVKVKVLSINEAGKISLSIKKACPPPQREQRKPRDGASRPQNGGRPRQDRGRPNVWEPKKQPPITELSFEDMMARFKQSSEEKICDLKRGSDRKNGSRSRGK</sequence>
<accession>D4LAT7</accession>
<dbReference type="KEGG" id="rch:RUM_05060"/>